<accession>A0A1Y1YTA6</accession>
<protein>
    <submittedName>
        <fullName evidence="2">Cupin family protein</fullName>
    </submittedName>
</protein>
<comment type="caution">
    <text evidence="2">The sequence shown here is derived from an EMBL/GenBank/DDBJ whole genome shotgun (WGS) entry which is preliminary data.</text>
</comment>
<dbReference type="EMBL" id="MCFA01000175">
    <property type="protein sequence ID" value="ORY01054.1"/>
    <property type="molecule type" value="Genomic_DNA"/>
</dbReference>
<proteinExistence type="predicted"/>
<gene>
    <name evidence="2" type="ORF">BCR34DRAFT_494226</name>
</gene>
<keyword evidence="3" id="KW-1185">Reference proteome</keyword>
<sequence>MAIFVRNTVSTPPKHCDVDTWSAQDVIQTLNLTANVEKGYYIETFADQAKINNRSYSTAIYYLLEGKVGPSYWHRVDAPEVWHHYAGALLRLDLSFDDGKPVDHRVLGKDIFHGQAPQVVINKMQWQRAESLGEWTLVGTTVAPGFTEGGFELAPPDWQPSGA</sequence>
<reference evidence="2 3" key="1">
    <citation type="submission" date="2016-07" db="EMBL/GenBank/DDBJ databases">
        <title>Pervasive Adenine N6-methylation of Active Genes in Fungi.</title>
        <authorList>
            <consortium name="DOE Joint Genome Institute"/>
            <person name="Mondo S.J."/>
            <person name="Dannebaum R.O."/>
            <person name="Kuo R.C."/>
            <person name="Labutti K."/>
            <person name="Haridas S."/>
            <person name="Kuo A."/>
            <person name="Salamov A."/>
            <person name="Ahrendt S.R."/>
            <person name="Lipzen A."/>
            <person name="Sullivan W."/>
            <person name="Andreopoulos W.B."/>
            <person name="Clum A."/>
            <person name="Lindquist E."/>
            <person name="Daum C."/>
            <person name="Ramamoorthy G.K."/>
            <person name="Gryganskyi A."/>
            <person name="Culley D."/>
            <person name="Magnuson J.K."/>
            <person name="James T.Y."/>
            <person name="O'Malley M.A."/>
            <person name="Stajich J.E."/>
            <person name="Spatafora J.W."/>
            <person name="Visel A."/>
            <person name="Grigoriev I.V."/>
        </authorList>
    </citation>
    <scope>NUCLEOTIDE SEQUENCE [LARGE SCALE GENOMIC DNA]</scope>
    <source>
        <strain evidence="2 3">CBS 115471</strain>
    </source>
</reference>
<evidence type="ECO:0000259" key="1">
    <source>
        <dbReference type="Pfam" id="PF06172"/>
    </source>
</evidence>
<dbReference type="Pfam" id="PF06172">
    <property type="entry name" value="Cupin_5"/>
    <property type="match status" value="1"/>
</dbReference>
<dbReference type="InterPro" id="IPR039935">
    <property type="entry name" value="YML079W-like"/>
</dbReference>
<evidence type="ECO:0000313" key="2">
    <source>
        <dbReference type="EMBL" id="ORY01054.1"/>
    </source>
</evidence>
<dbReference type="CDD" id="cd06121">
    <property type="entry name" value="cupin_YML079wp"/>
    <property type="match status" value="1"/>
</dbReference>
<dbReference type="AlphaFoldDB" id="A0A1Y1YTA6"/>
<dbReference type="InterPro" id="IPR014710">
    <property type="entry name" value="RmlC-like_jellyroll"/>
</dbReference>
<feature type="domain" description="DUF985" evidence="1">
    <location>
        <begin position="24"/>
        <end position="154"/>
    </location>
</feature>
<dbReference type="OrthoDB" id="6614653at2759"/>
<dbReference type="Gene3D" id="2.60.120.10">
    <property type="entry name" value="Jelly Rolls"/>
    <property type="match status" value="1"/>
</dbReference>
<dbReference type="PANTHER" id="PTHR33387:SF3">
    <property type="entry name" value="DUF985 DOMAIN-CONTAINING PROTEIN"/>
    <property type="match status" value="1"/>
</dbReference>
<dbReference type="InterPro" id="IPR011051">
    <property type="entry name" value="RmlC_Cupin_sf"/>
</dbReference>
<dbReference type="SUPFAM" id="SSF51182">
    <property type="entry name" value="RmlC-like cupins"/>
    <property type="match status" value="1"/>
</dbReference>
<dbReference type="Proteomes" id="UP000193144">
    <property type="component" value="Unassembled WGS sequence"/>
</dbReference>
<dbReference type="InterPro" id="IPR009327">
    <property type="entry name" value="Cupin_DUF985"/>
</dbReference>
<dbReference type="PANTHER" id="PTHR33387">
    <property type="entry name" value="RMLC-LIKE JELLY ROLL FOLD PROTEIN"/>
    <property type="match status" value="1"/>
</dbReference>
<evidence type="ECO:0000313" key="3">
    <source>
        <dbReference type="Proteomes" id="UP000193144"/>
    </source>
</evidence>
<organism evidence="2 3">
    <name type="scientific">Clohesyomyces aquaticus</name>
    <dbReference type="NCBI Taxonomy" id="1231657"/>
    <lineage>
        <taxon>Eukaryota</taxon>
        <taxon>Fungi</taxon>
        <taxon>Dikarya</taxon>
        <taxon>Ascomycota</taxon>
        <taxon>Pezizomycotina</taxon>
        <taxon>Dothideomycetes</taxon>
        <taxon>Pleosporomycetidae</taxon>
        <taxon>Pleosporales</taxon>
        <taxon>Lindgomycetaceae</taxon>
        <taxon>Clohesyomyces</taxon>
    </lineage>
</organism>
<name>A0A1Y1YTA6_9PLEO</name>